<evidence type="ECO:0000256" key="5">
    <source>
        <dbReference type="ARBA" id="ARBA00023251"/>
    </source>
</evidence>
<dbReference type="Gene3D" id="3.40.50.300">
    <property type="entry name" value="P-loop containing nucleotide triphosphate hydrolases"/>
    <property type="match status" value="1"/>
</dbReference>
<dbReference type="PANTHER" id="PTHR42711:SF19">
    <property type="entry name" value="DOXORUBICIN RESISTANCE ATP-BINDING PROTEIN DRRA"/>
    <property type="match status" value="1"/>
</dbReference>
<feature type="compositionally biased region" description="Low complexity" evidence="6">
    <location>
        <begin position="1"/>
        <end position="13"/>
    </location>
</feature>
<evidence type="ECO:0000256" key="3">
    <source>
        <dbReference type="ARBA" id="ARBA00022741"/>
    </source>
</evidence>
<dbReference type="PROSITE" id="PS50893">
    <property type="entry name" value="ABC_TRANSPORTER_2"/>
    <property type="match status" value="1"/>
</dbReference>
<dbReference type="GO" id="GO:0005524">
    <property type="term" value="F:ATP binding"/>
    <property type="evidence" value="ECO:0007669"/>
    <property type="project" value="UniProtKB-KW"/>
</dbReference>
<accession>A0ABX6GVX8</accession>
<keyword evidence="9" id="KW-1185">Reference proteome</keyword>
<dbReference type="Proteomes" id="UP000464597">
    <property type="component" value="Chromosome"/>
</dbReference>
<dbReference type="SMART" id="SM00382">
    <property type="entry name" value="AAA"/>
    <property type="match status" value="1"/>
</dbReference>
<dbReference type="EMBL" id="CP047180">
    <property type="protein sequence ID" value="QHC61680.1"/>
    <property type="molecule type" value="Genomic_DNA"/>
</dbReference>
<comment type="subcellular location">
    <subcellularLocation>
        <location evidence="1">Cell membrane</location>
        <topology evidence="1">Peripheral membrane protein</topology>
    </subcellularLocation>
</comment>
<reference evidence="9" key="1">
    <citation type="submission" date="2019-12" db="EMBL/GenBank/DDBJ databases">
        <title>Complete and draft genome sequences of new strains and members of some known species of the genus Rathayibacter isolated from plants.</title>
        <authorList>
            <person name="Tarlachkov S.V."/>
            <person name="Starodumova I.P."/>
            <person name="Dorofeeva L.V."/>
            <person name="Prisyazhnaya N.V."/>
            <person name="Leyn S."/>
            <person name="Zlamal J."/>
            <person name="Elan M."/>
            <person name="Osterman A.L."/>
            <person name="Nadler S."/>
            <person name="Subbotin S.A."/>
            <person name="Evtushenko L.I."/>
        </authorList>
    </citation>
    <scope>NUCLEOTIDE SEQUENCE [LARGE SCALE GENOMIC DNA]</scope>
    <source>
        <strain evidence="9">VKM Ac-2802</strain>
    </source>
</reference>
<dbReference type="InterPro" id="IPR050763">
    <property type="entry name" value="ABC_transporter_ATP-binding"/>
</dbReference>
<sequence>MDGTNGTTPTGTPQHATDSPQDGVDRHDTTAAVASPSTATPATATTAAPAPAPAPAWAAPDATGRQDEIALRIRGLRKRFGDKEAVAGIDLDVPAGSFFGLVGPNGAGKTTTLSMATALLRPDAGTVTIHDVDVWQDTLEAKRLIGVLADGVKLFDRLTGLQLITYYGLLCGIDRPTVLERADDLLALLGLDPADRTLVVDYSAGMTKKIALACALVRAPRLLVLDEPFESVDPVSAANIRDILTGYVASGGTVIVSSHSMDLVERMCDRVAVIADGRVLAAGTLEEVRAGSSLEERFVDLVGGRTHQEGPAWLRIS</sequence>
<dbReference type="InterPro" id="IPR027417">
    <property type="entry name" value="P-loop_NTPase"/>
</dbReference>
<keyword evidence="2" id="KW-0813">Transport</keyword>
<dbReference type="InterPro" id="IPR003439">
    <property type="entry name" value="ABC_transporter-like_ATP-bd"/>
</dbReference>
<dbReference type="CDD" id="cd03230">
    <property type="entry name" value="ABC_DR_subfamily_A"/>
    <property type="match status" value="1"/>
</dbReference>
<dbReference type="InterPro" id="IPR003593">
    <property type="entry name" value="AAA+_ATPase"/>
</dbReference>
<evidence type="ECO:0000256" key="1">
    <source>
        <dbReference type="ARBA" id="ARBA00004202"/>
    </source>
</evidence>
<dbReference type="RefSeq" id="WP_159421978.1">
    <property type="nucleotide sequence ID" value="NZ_CP047180.1"/>
</dbReference>
<proteinExistence type="predicted"/>
<evidence type="ECO:0000313" key="9">
    <source>
        <dbReference type="Proteomes" id="UP000464597"/>
    </source>
</evidence>
<dbReference type="SUPFAM" id="SSF52540">
    <property type="entry name" value="P-loop containing nucleoside triphosphate hydrolases"/>
    <property type="match status" value="1"/>
</dbReference>
<name>A0ABX6GVX8_9MICO</name>
<feature type="region of interest" description="Disordered" evidence="6">
    <location>
        <begin position="1"/>
        <end position="63"/>
    </location>
</feature>
<evidence type="ECO:0000259" key="7">
    <source>
        <dbReference type="PROSITE" id="PS50893"/>
    </source>
</evidence>
<keyword evidence="3" id="KW-0547">Nucleotide-binding</keyword>
<gene>
    <name evidence="8" type="ORF">GSU69_02495</name>
</gene>
<evidence type="ECO:0000313" key="8">
    <source>
        <dbReference type="EMBL" id="QHC61680.1"/>
    </source>
</evidence>
<keyword evidence="4 8" id="KW-0067">ATP-binding</keyword>
<keyword evidence="5" id="KW-0046">Antibiotic resistance</keyword>
<dbReference type="Pfam" id="PF00005">
    <property type="entry name" value="ABC_tran"/>
    <property type="match status" value="1"/>
</dbReference>
<feature type="domain" description="ABC transporter" evidence="7">
    <location>
        <begin position="71"/>
        <end position="301"/>
    </location>
</feature>
<evidence type="ECO:0000256" key="2">
    <source>
        <dbReference type="ARBA" id="ARBA00022448"/>
    </source>
</evidence>
<protein>
    <submittedName>
        <fullName evidence="8">ATP-binding cassette domain-containing protein</fullName>
    </submittedName>
</protein>
<organism evidence="8 9">
    <name type="scientific">Rathayibacter festucae</name>
    <dbReference type="NCBI Taxonomy" id="110937"/>
    <lineage>
        <taxon>Bacteria</taxon>
        <taxon>Bacillati</taxon>
        <taxon>Actinomycetota</taxon>
        <taxon>Actinomycetes</taxon>
        <taxon>Micrococcales</taxon>
        <taxon>Microbacteriaceae</taxon>
        <taxon>Rathayibacter</taxon>
    </lineage>
</organism>
<dbReference type="PANTHER" id="PTHR42711">
    <property type="entry name" value="ABC TRANSPORTER ATP-BINDING PROTEIN"/>
    <property type="match status" value="1"/>
</dbReference>
<feature type="compositionally biased region" description="Low complexity" evidence="6">
    <location>
        <begin position="30"/>
        <end position="63"/>
    </location>
</feature>
<evidence type="ECO:0000256" key="4">
    <source>
        <dbReference type="ARBA" id="ARBA00022840"/>
    </source>
</evidence>
<evidence type="ECO:0000256" key="6">
    <source>
        <dbReference type="SAM" id="MobiDB-lite"/>
    </source>
</evidence>